<evidence type="ECO:0000313" key="2">
    <source>
        <dbReference type="EMBL" id="KJF16491.1"/>
    </source>
</evidence>
<proteinExistence type="predicted"/>
<keyword evidence="3" id="KW-1185">Reference proteome</keyword>
<organism evidence="2 3">
    <name type="scientific">Acidithrix ferrooxidans</name>
    <dbReference type="NCBI Taxonomy" id="1280514"/>
    <lineage>
        <taxon>Bacteria</taxon>
        <taxon>Bacillati</taxon>
        <taxon>Actinomycetota</taxon>
        <taxon>Acidimicrobiia</taxon>
        <taxon>Acidimicrobiales</taxon>
        <taxon>Acidimicrobiaceae</taxon>
        <taxon>Acidithrix</taxon>
    </lineage>
</organism>
<comment type="caution">
    <text evidence="2">The sequence shown here is derived from an EMBL/GenBank/DDBJ whole genome shotgun (WGS) entry which is preliminary data.</text>
</comment>
<sequence>MYAIAKDESGVIDVALAIIALVIVLGFSSYIFAITSVTQKYSSGISQTLRNLVRTAQIRQTPLSQSESFTLAASYLQQLGISSSTLNVNTNMTYGGCTLETFTISISNPLIAIIPITSSSTSNLGISKGCP</sequence>
<dbReference type="EMBL" id="JXYS01000081">
    <property type="protein sequence ID" value="KJF16491.1"/>
    <property type="molecule type" value="Genomic_DNA"/>
</dbReference>
<protein>
    <recommendedName>
        <fullName evidence="4">TadE-like protein</fullName>
    </recommendedName>
</protein>
<feature type="transmembrane region" description="Helical" evidence="1">
    <location>
        <begin position="12"/>
        <end position="33"/>
    </location>
</feature>
<dbReference type="AlphaFoldDB" id="A0A0D8HHE8"/>
<dbReference type="RefSeq" id="WP_052606354.1">
    <property type="nucleotide sequence ID" value="NZ_JXYS01000081.1"/>
</dbReference>
<keyword evidence="1" id="KW-1133">Transmembrane helix</keyword>
<dbReference type="Proteomes" id="UP000032360">
    <property type="component" value="Unassembled WGS sequence"/>
</dbReference>
<evidence type="ECO:0008006" key="4">
    <source>
        <dbReference type="Google" id="ProtNLM"/>
    </source>
</evidence>
<gene>
    <name evidence="2" type="ORF">AXFE_26560</name>
</gene>
<keyword evidence="1" id="KW-0472">Membrane</keyword>
<evidence type="ECO:0000256" key="1">
    <source>
        <dbReference type="SAM" id="Phobius"/>
    </source>
</evidence>
<evidence type="ECO:0000313" key="3">
    <source>
        <dbReference type="Proteomes" id="UP000032360"/>
    </source>
</evidence>
<dbReference type="STRING" id="1280514.AXFE_26560"/>
<keyword evidence="1" id="KW-0812">Transmembrane</keyword>
<accession>A0A0D8HHE8</accession>
<name>A0A0D8HHE8_9ACTN</name>
<reference evidence="2 3" key="1">
    <citation type="submission" date="2015-01" db="EMBL/GenBank/DDBJ databases">
        <title>Draft genome of the acidophilic iron oxidizer Acidithrix ferrooxidans strain Py-F3.</title>
        <authorList>
            <person name="Poehlein A."/>
            <person name="Eisen S."/>
            <person name="Schloemann M."/>
            <person name="Johnson B.D."/>
            <person name="Daniel R."/>
            <person name="Muehling M."/>
        </authorList>
    </citation>
    <scope>NUCLEOTIDE SEQUENCE [LARGE SCALE GENOMIC DNA]</scope>
    <source>
        <strain evidence="2 3">Py-F3</strain>
    </source>
</reference>